<keyword evidence="5" id="KW-0418">Kinase</keyword>
<dbReference type="SUPFAM" id="SSF55874">
    <property type="entry name" value="ATPase domain of HSP90 chaperone/DNA topoisomerase II/histidine kinase"/>
    <property type="match status" value="1"/>
</dbReference>
<reference evidence="8 9" key="1">
    <citation type="submission" date="2019-12" db="EMBL/GenBank/DDBJ databases">
        <title>The draft genomic sequence of strain Chitinophaga oryziterrae JCM 16595.</title>
        <authorList>
            <person name="Zhang X."/>
        </authorList>
    </citation>
    <scope>NUCLEOTIDE SEQUENCE [LARGE SCALE GENOMIC DNA]</scope>
    <source>
        <strain evidence="8 9">JCM 16595</strain>
    </source>
</reference>
<sequence>MNEAIIGKALAALIPALLLDQQGNLLYANERAAGLVQLDDEHKGGGHYDQIIGKRTRIYWVELCHKLQSGLHASVEMHCLTGEWIEWQLSAIGNEYVLTGHSITSRRRRNDKQVFENLPIGLQQFTPDGYHVDINQVQREIWGDDHPMFTEPDYNIVEDPYYLQAGLSQLFRDALQTRQPVKNEILLRYKENQRGDVTRLQPYYYEATVFPVQSRDAGVTGLFLMLNEITAQKLAAISLEKSERLLDNIVENLPIGYMQFDHYGFLRRVNQTQRRFLGLREGMEATAYNIMSDPFATMYQLDELFVQVMEENRVLRLEKQIDFSLEDTWTDQQKEVWLDITIFPLQDAVDKKQIVVMLVSDITNKKRERRIRTQLQRNTEQLHLFFDAVDMGYATIERNGLITFVNSKAMEMVGIDVKQGSNLFITLPEFSANTPFAIRFTEAMKSEVSETFYSYFSRMDKWYDFMLTPMQDGALSLFIRDITESRKMQKDLYKANNQLNRLNRNLVNQNQQLEDFAHITSHNLRAPIANLKALMQMYVATSQPSEQELYLGMLQEVIHKIDETLNDLVDVVQIRKNDDVEREPLYFAERLQSVKDVLLVDIEVSGIQITTNFDEAPVLEFPRVYLDSILQNLITNAIRYRTLERIPGLHLRSWKERGCIVLTAEDNGLGIDMERFGSKLFGFRKTFHKNKDAKGIGLFITKTQVEAMGGSIRAESTPGRGTKFIITFKSE</sequence>
<evidence type="ECO:0000256" key="2">
    <source>
        <dbReference type="ARBA" id="ARBA00012438"/>
    </source>
</evidence>
<evidence type="ECO:0000256" key="3">
    <source>
        <dbReference type="ARBA" id="ARBA00022553"/>
    </source>
</evidence>
<proteinExistence type="predicted"/>
<dbReference type="SMART" id="SM00387">
    <property type="entry name" value="HATPase_c"/>
    <property type="match status" value="1"/>
</dbReference>
<feature type="domain" description="Histidine kinase" evidence="7">
    <location>
        <begin position="519"/>
        <end position="731"/>
    </location>
</feature>
<dbReference type="SUPFAM" id="SSF47384">
    <property type="entry name" value="Homodimeric domain of signal transducing histidine kinase"/>
    <property type="match status" value="1"/>
</dbReference>
<evidence type="ECO:0000259" key="7">
    <source>
        <dbReference type="PROSITE" id="PS50109"/>
    </source>
</evidence>
<evidence type="ECO:0000256" key="4">
    <source>
        <dbReference type="ARBA" id="ARBA00022679"/>
    </source>
</evidence>
<dbReference type="RefSeq" id="WP_157302677.1">
    <property type="nucleotide sequence ID" value="NZ_BAAAZB010000001.1"/>
</dbReference>
<keyword evidence="4" id="KW-0808">Transferase</keyword>
<evidence type="ECO:0000313" key="9">
    <source>
        <dbReference type="Proteomes" id="UP000468388"/>
    </source>
</evidence>
<dbReference type="PRINTS" id="PR00344">
    <property type="entry name" value="BCTRLSENSOR"/>
</dbReference>
<dbReference type="EMBL" id="WRXO01000009">
    <property type="protein sequence ID" value="MVT43863.1"/>
    <property type="molecule type" value="Genomic_DNA"/>
</dbReference>
<dbReference type="InterPro" id="IPR036890">
    <property type="entry name" value="HATPase_C_sf"/>
</dbReference>
<dbReference type="InterPro" id="IPR035965">
    <property type="entry name" value="PAS-like_dom_sf"/>
</dbReference>
<evidence type="ECO:0000256" key="6">
    <source>
        <dbReference type="SAM" id="Coils"/>
    </source>
</evidence>
<comment type="caution">
    <text evidence="8">The sequence shown here is derived from an EMBL/GenBank/DDBJ whole genome shotgun (WGS) entry which is preliminary data.</text>
</comment>
<dbReference type="GO" id="GO:0000155">
    <property type="term" value="F:phosphorelay sensor kinase activity"/>
    <property type="evidence" value="ECO:0007669"/>
    <property type="project" value="InterPro"/>
</dbReference>
<dbReference type="PANTHER" id="PTHR43304:SF1">
    <property type="entry name" value="PAC DOMAIN-CONTAINING PROTEIN"/>
    <property type="match status" value="1"/>
</dbReference>
<dbReference type="Proteomes" id="UP000468388">
    <property type="component" value="Unassembled WGS sequence"/>
</dbReference>
<dbReference type="SUPFAM" id="SSF55785">
    <property type="entry name" value="PYP-like sensor domain (PAS domain)"/>
    <property type="match status" value="3"/>
</dbReference>
<dbReference type="Pfam" id="PF02518">
    <property type="entry name" value="HATPase_c"/>
    <property type="match status" value="1"/>
</dbReference>
<dbReference type="Gene3D" id="3.30.565.10">
    <property type="entry name" value="Histidine kinase-like ATPase, C-terminal domain"/>
    <property type="match status" value="1"/>
</dbReference>
<dbReference type="Gene3D" id="3.30.450.20">
    <property type="entry name" value="PAS domain"/>
    <property type="match status" value="3"/>
</dbReference>
<keyword evidence="6" id="KW-0175">Coiled coil</keyword>
<gene>
    <name evidence="8" type="ORF">GO495_24930</name>
</gene>
<evidence type="ECO:0000313" key="8">
    <source>
        <dbReference type="EMBL" id="MVT43863.1"/>
    </source>
</evidence>
<name>A0A6N8JF38_9BACT</name>
<feature type="coiled-coil region" evidence="6">
    <location>
        <begin position="485"/>
        <end position="519"/>
    </location>
</feature>
<protein>
    <recommendedName>
        <fullName evidence="2">histidine kinase</fullName>
        <ecNumber evidence="2">2.7.13.3</ecNumber>
    </recommendedName>
</protein>
<evidence type="ECO:0000256" key="5">
    <source>
        <dbReference type="ARBA" id="ARBA00022777"/>
    </source>
</evidence>
<organism evidence="8 9">
    <name type="scientific">Chitinophaga oryziterrae</name>
    <dbReference type="NCBI Taxonomy" id="1031224"/>
    <lineage>
        <taxon>Bacteria</taxon>
        <taxon>Pseudomonadati</taxon>
        <taxon>Bacteroidota</taxon>
        <taxon>Chitinophagia</taxon>
        <taxon>Chitinophagales</taxon>
        <taxon>Chitinophagaceae</taxon>
        <taxon>Chitinophaga</taxon>
    </lineage>
</organism>
<dbReference type="EC" id="2.7.13.3" evidence="2"/>
<dbReference type="InterPro" id="IPR004358">
    <property type="entry name" value="Sig_transdc_His_kin-like_C"/>
</dbReference>
<comment type="catalytic activity">
    <reaction evidence="1">
        <text>ATP + protein L-histidine = ADP + protein N-phospho-L-histidine.</text>
        <dbReference type="EC" id="2.7.13.3"/>
    </reaction>
</comment>
<evidence type="ECO:0000256" key="1">
    <source>
        <dbReference type="ARBA" id="ARBA00000085"/>
    </source>
</evidence>
<dbReference type="InterPro" id="IPR005467">
    <property type="entry name" value="His_kinase_dom"/>
</dbReference>
<keyword evidence="3" id="KW-0597">Phosphoprotein</keyword>
<dbReference type="AlphaFoldDB" id="A0A6N8JF38"/>
<dbReference type="OrthoDB" id="5522855at2"/>
<dbReference type="InterPro" id="IPR000014">
    <property type="entry name" value="PAS"/>
</dbReference>
<dbReference type="PROSITE" id="PS50109">
    <property type="entry name" value="HIS_KIN"/>
    <property type="match status" value="1"/>
</dbReference>
<accession>A0A6N8JF38</accession>
<dbReference type="Pfam" id="PF13188">
    <property type="entry name" value="PAS_8"/>
    <property type="match status" value="1"/>
</dbReference>
<dbReference type="InterPro" id="IPR003594">
    <property type="entry name" value="HATPase_dom"/>
</dbReference>
<dbReference type="Gene3D" id="1.10.287.130">
    <property type="match status" value="1"/>
</dbReference>
<dbReference type="InterPro" id="IPR052162">
    <property type="entry name" value="Sensor_kinase/Photoreceptor"/>
</dbReference>
<keyword evidence="9" id="KW-1185">Reference proteome</keyword>
<dbReference type="PANTHER" id="PTHR43304">
    <property type="entry name" value="PHYTOCHROME-LIKE PROTEIN CPH1"/>
    <property type="match status" value="1"/>
</dbReference>
<dbReference type="NCBIfam" id="TIGR00229">
    <property type="entry name" value="sensory_box"/>
    <property type="match status" value="1"/>
</dbReference>
<dbReference type="InterPro" id="IPR036097">
    <property type="entry name" value="HisK_dim/P_sf"/>
</dbReference>